<evidence type="ECO:0000313" key="1">
    <source>
        <dbReference type="EMBL" id="EYC14178.1"/>
    </source>
</evidence>
<proteinExistence type="predicted"/>
<keyword evidence="2" id="KW-1185">Reference proteome</keyword>
<dbReference type="EMBL" id="JARK01001377">
    <property type="protein sequence ID" value="EYC14178.1"/>
    <property type="molecule type" value="Genomic_DNA"/>
</dbReference>
<dbReference type="AlphaFoldDB" id="A0A016UHU4"/>
<sequence>MNFSKQYIWGLLVDGFKSGESATVSSRCFNAVFGEASTFPHGRTRIRTVDSSRLWQLVDSDLRQTMCGRTQVLVVHFTTIADHLRQLGKV</sequence>
<dbReference type="Proteomes" id="UP000024635">
    <property type="component" value="Unassembled WGS sequence"/>
</dbReference>
<evidence type="ECO:0000313" key="2">
    <source>
        <dbReference type="Proteomes" id="UP000024635"/>
    </source>
</evidence>
<comment type="caution">
    <text evidence="1">The sequence shown here is derived from an EMBL/GenBank/DDBJ whole genome shotgun (WGS) entry which is preliminary data.</text>
</comment>
<name>A0A016UHU4_9BILA</name>
<protein>
    <submittedName>
        <fullName evidence="1">Uncharacterized protein</fullName>
    </submittedName>
</protein>
<gene>
    <name evidence="1" type="primary">Acey_s0041.g385</name>
    <name evidence="1" type="ORF">Y032_0041g385</name>
</gene>
<reference evidence="2" key="1">
    <citation type="journal article" date="2015" name="Nat. Genet.">
        <title>The genome and transcriptome of the zoonotic hookworm Ancylostoma ceylanicum identify infection-specific gene families.</title>
        <authorList>
            <person name="Schwarz E.M."/>
            <person name="Hu Y."/>
            <person name="Antoshechkin I."/>
            <person name="Miller M.M."/>
            <person name="Sternberg P.W."/>
            <person name="Aroian R.V."/>
        </authorList>
    </citation>
    <scope>NUCLEOTIDE SEQUENCE</scope>
    <source>
        <strain evidence="2">HY135</strain>
    </source>
</reference>
<accession>A0A016UHU4</accession>
<organism evidence="1 2">
    <name type="scientific">Ancylostoma ceylanicum</name>
    <dbReference type="NCBI Taxonomy" id="53326"/>
    <lineage>
        <taxon>Eukaryota</taxon>
        <taxon>Metazoa</taxon>
        <taxon>Ecdysozoa</taxon>
        <taxon>Nematoda</taxon>
        <taxon>Chromadorea</taxon>
        <taxon>Rhabditida</taxon>
        <taxon>Rhabditina</taxon>
        <taxon>Rhabditomorpha</taxon>
        <taxon>Strongyloidea</taxon>
        <taxon>Ancylostomatidae</taxon>
        <taxon>Ancylostomatinae</taxon>
        <taxon>Ancylostoma</taxon>
    </lineage>
</organism>